<reference evidence="2" key="2">
    <citation type="submission" date="2020-09" db="EMBL/GenBank/DDBJ databases">
        <authorList>
            <person name="Sun Q."/>
            <person name="Ohkuma M."/>
        </authorList>
    </citation>
    <scope>NUCLEOTIDE SEQUENCE</scope>
    <source>
        <strain evidence="2">JCM 4637</strain>
    </source>
</reference>
<gene>
    <name evidence="2" type="ORF">GCM10010334_00180</name>
</gene>
<accession>A0A919C607</accession>
<reference evidence="2" key="1">
    <citation type="journal article" date="2014" name="Int. J. Syst. Evol. Microbiol.">
        <title>Complete genome sequence of Corynebacterium casei LMG S-19264T (=DSM 44701T), isolated from a smear-ripened cheese.</title>
        <authorList>
            <consortium name="US DOE Joint Genome Institute (JGI-PGF)"/>
            <person name="Walter F."/>
            <person name="Albersmeier A."/>
            <person name="Kalinowski J."/>
            <person name="Ruckert C."/>
        </authorList>
    </citation>
    <scope>NUCLEOTIDE SEQUENCE</scope>
    <source>
        <strain evidence="2">JCM 4637</strain>
    </source>
</reference>
<evidence type="ECO:0000313" key="2">
    <source>
        <dbReference type="EMBL" id="GHC76507.1"/>
    </source>
</evidence>
<sequence>MAATASGGIDGRHRSVLVSTDGSYTTIDRKKPPKSGRMSPKDLAELKDALADSDFAKLPRVSMADPPVMDGITTAVIYQGHEVATDGMKKLPKLDRVIAALPGLN</sequence>
<dbReference type="Proteomes" id="UP000638353">
    <property type="component" value="Unassembled WGS sequence"/>
</dbReference>
<proteinExistence type="predicted"/>
<organism evidence="2 3">
    <name type="scientific">Streptomyces finlayi</name>
    <dbReference type="NCBI Taxonomy" id="67296"/>
    <lineage>
        <taxon>Bacteria</taxon>
        <taxon>Bacillati</taxon>
        <taxon>Actinomycetota</taxon>
        <taxon>Actinomycetes</taxon>
        <taxon>Kitasatosporales</taxon>
        <taxon>Streptomycetaceae</taxon>
        <taxon>Streptomyces</taxon>
    </lineage>
</organism>
<dbReference type="EMBL" id="BMVC01000001">
    <property type="protein sequence ID" value="GHC76507.1"/>
    <property type="molecule type" value="Genomic_DNA"/>
</dbReference>
<feature type="compositionally biased region" description="Polar residues" evidence="1">
    <location>
        <begin position="17"/>
        <end position="26"/>
    </location>
</feature>
<comment type="caution">
    <text evidence="2">The sequence shown here is derived from an EMBL/GenBank/DDBJ whole genome shotgun (WGS) entry which is preliminary data.</text>
</comment>
<name>A0A919C607_9ACTN</name>
<protein>
    <submittedName>
        <fullName evidence="2">Uncharacterized protein</fullName>
    </submittedName>
</protein>
<feature type="region of interest" description="Disordered" evidence="1">
    <location>
        <begin position="1"/>
        <end position="40"/>
    </location>
</feature>
<evidence type="ECO:0000256" key="1">
    <source>
        <dbReference type="SAM" id="MobiDB-lite"/>
    </source>
</evidence>
<evidence type="ECO:0000313" key="3">
    <source>
        <dbReference type="Proteomes" id="UP000638353"/>
    </source>
</evidence>
<dbReference type="AlphaFoldDB" id="A0A919C607"/>